<dbReference type="Gene3D" id="3.40.640.10">
    <property type="entry name" value="Type I PLP-dependent aspartate aminotransferase-like (Major domain)"/>
    <property type="match status" value="1"/>
</dbReference>
<evidence type="ECO:0000313" key="7">
    <source>
        <dbReference type="Proteomes" id="UP001499854"/>
    </source>
</evidence>
<keyword evidence="7" id="KW-1185">Reference proteome</keyword>
<evidence type="ECO:0000256" key="1">
    <source>
        <dbReference type="ARBA" id="ARBA00001933"/>
    </source>
</evidence>
<evidence type="ECO:0000256" key="3">
    <source>
        <dbReference type="RuleBase" id="RU004075"/>
    </source>
</evidence>
<gene>
    <name evidence="6" type="ORF">GCM10009838_50270</name>
</gene>
<proteinExistence type="inferred from homology"/>
<keyword evidence="6" id="KW-0032">Aminotransferase</keyword>
<dbReference type="EMBL" id="BAAAQM010000030">
    <property type="protein sequence ID" value="GAA1982680.1"/>
    <property type="molecule type" value="Genomic_DNA"/>
</dbReference>
<dbReference type="Pfam" id="PF00266">
    <property type="entry name" value="Aminotran_5"/>
    <property type="match status" value="1"/>
</dbReference>
<dbReference type="InterPro" id="IPR015421">
    <property type="entry name" value="PyrdxlP-dep_Trfase_major"/>
</dbReference>
<dbReference type="InterPro" id="IPR020578">
    <property type="entry name" value="Aminotrans_V_PyrdxlP_BS"/>
</dbReference>
<feature type="domain" description="Aminotransferase class V" evidence="5">
    <location>
        <begin position="31"/>
        <end position="394"/>
    </location>
</feature>
<comment type="cofactor">
    <cofactor evidence="1 4">
        <name>pyridoxal 5'-phosphate</name>
        <dbReference type="ChEBI" id="CHEBI:597326"/>
    </cofactor>
</comment>
<evidence type="ECO:0000256" key="4">
    <source>
        <dbReference type="RuleBase" id="RU004504"/>
    </source>
</evidence>
<dbReference type="PANTHER" id="PTHR43586:SF24">
    <property type="entry name" value="BLR4730 PROTEIN"/>
    <property type="match status" value="1"/>
</dbReference>
<comment type="caution">
    <text evidence="6">The sequence shown here is derived from an EMBL/GenBank/DDBJ whole genome shotgun (WGS) entry which is preliminary data.</text>
</comment>
<evidence type="ECO:0000256" key="2">
    <source>
        <dbReference type="ARBA" id="ARBA00022898"/>
    </source>
</evidence>
<dbReference type="InterPro" id="IPR000192">
    <property type="entry name" value="Aminotrans_V_dom"/>
</dbReference>
<sequence>MFPAAVSVTSLDDMIDMTRALADTPGAADRVFLNSAGSSLPPTPVLDEVVGHLRREAAIGGYEAAGERADDLEAGYGVFAELLGCRPDQIAFTDSATRSWFAAFDAVPLTAGDRVLVGEVEYAGNAIPLLMRAEAVGATVEVVPSDADGTFSADALDAMLDERVKLVSVVHVPTNGGVVADVRRISDAAHAAGALVLLDACQAVGQLAVDAGALDVDILTGTGRKWLRGPRGTGFLAVRDRAAAVLKPKAADLHGATWTGTETYELRTDARVYELWECDIASRLGLITAARYLLDLGQEAVEETVTARAAHLRAGLSEIPGVTLHDLGARKSGLVTFSVADRSAEEVKAGLAAQDVAVSVSARSSTYLDMSRRGLTQIVRASPHYFVTEKQLDKAVAEVALLAR</sequence>
<evidence type="ECO:0000259" key="5">
    <source>
        <dbReference type="Pfam" id="PF00266"/>
    </source>
</evidence>
<dbReference type="Gene3D" id="3.90.1150.10">
    <property type="entry name" value="Aspartate Aminotransferase, domain 1"/>
    <property type="match status" value="1"/>
</dbReference>
<dbReference type="Proteomes" id="UP001499854">
    <property type="component" value="Unassembled WGS sequence"/>
</dbReference>
<dbReference type="SUPFAM" id="SSF53383">
    <property type="entry name" value="PLP-dependent transferases"/>
    <property type="match status" value="1"/>
</dbReference>
<dbReference type="InterPro" id="IPR015424">
    <property type="entry name" value="PyrdxlP-dep_Trfase"/>
</dbReference>
<organism evidence="6 7">
    <name type="scientific">Catenulispora subtropica</name>
    <dbReference type="NCBI Taxonomy" id="450798"/>
    <lineage>
        <taxon>Bacteria</taxon>
        <taxon>Bacillati</taxon>
        <taxon>Actinomycetota</taxon>
        <taxon>Actinomycetes</taxon>
        <taxon>Catenulisporales</taxon>
        <taxon>Catenulisporaceae</taxon>
        <taxon>Catenulispora</taxon>
    </lineage>
</organism>
<dbReference type="PANTHER" id="PTHR43586">
    <property type="entry name" value="CYSTEINE DESULFURASE"/>
    <property type="match status" value="1"/>
</dbReference>
<dbReference type="InterPro" id="IPR015422">
    <property type="entry name" value="PyrdxlP-dep_Trfase_small"/>
</dbReference>
<dbReference type="GO" id="GO:0008483">
    <property type="term" value="F:transaminase activity"/>
    <property type="evidence" value="ECO:0007669"/>
    <property type="project" value="UniProtKB-KW"/>
</dbReference>
<keyword evidence="6" id="KW-0808">Transferase</keyword>
<reference evidence="6 7" key="1">
    <citation type="journal article" date="2019" name="Int. J. Syst. Evol. Microbiol.">
        <title>The Global Catalogue of Microorganisms (GCM) 10K type strain sequencing project: providing services to taxonomists for standard genome sequencing and annotation.</title>
        <authorList>
            <consortium name="The Broad Institute Genomics Platform"/>
            <consortium name="The Broad Institute Genome Sequencing Center for Infectious Disease"/>
            <person name="Wu L."/>
            <person name="Ma J."/>
        </authorList>
    </citation>
    <scope>NUCLEOTIDE SEQUENCE [LARGE SCALE GENOMIC DNA]</scope>
    <source>
        <strain evidence="6 7">JCM 16013</strain>
    </source>
</reference>
<name>A0ABN2S9C1_9ACTN</name>
<protein>
    <submittedName>
        <fullName evidence="6">Aminotransferase class V-fold PLP-dependent enzyme</fullName>
    </submittedName>
</protein>
<keyword evidence="2" id="KW-0663">Pyridoxal phosphate</keyword>
<evidence type="ECO:0000313" key="6">
    <source>
        <dbReference type="EMBL" id="GAA1982680.1"/>
    </source>
</evidence>
<accession>A0ABN2S9C1</accession>
<comment type="similarity">
    <text evidence="3">Belongs to the class-V pyridoxal-phosphate-dependent aminotransferase family.</text>
</comment>
<dbReference type="PROSITE" id="PS00595">
    <property type="entry name" value="AA_TRANSFER_CLASS_5"/>
    <property type="match status" value="1"/>
</dbReference>